<evidence type="ECO:0000313" key="9">
    <source>
        <dbReference type="Proteomes" id="UP000029452"/>
    </source>
</evidence>
<dbReference type="Proteomes" id="UP000029452">
    <property type="component" value="Unassembled WGS sequence"/>
</dbReference>
<evidence type="ECO:0000256" key="4">
    <source>
        <dbReference type="PROSITE-ProRule" id="PRU00520"/>
    </source>
</evidence>
<evidence type="ECO:0000259" key="7">
    <source>
        <dbReference type="PROSITE" id="PS51160"/>
    </source>
</evidence>
<dbReference type="RefSeq" id="WP_081938196.1">
    <property type="nucleotide sequence ID" value="NZ_JBPKCJ010000007.1"/>
</dbReference>
<dbReference type="InterPro" id="IPR017968">
    <property type="entry name" value="Acylphosphatase_CS"/>
</dbReference>
<dbReference type="AlphaFoldDB" id="A0A094WBF3"/>
<evidence type="ECO:0000256" key="1">
    <source>
        <dbReference type="ARBA" id="ARBA00005614"/>
    </source>
</evidence>
<feature type="region of interest" description="Disordered" evidence="6">
    <location>
        <begin position="71"/>
        <end position="99"/>
    </location>
</feature>
<evidence type="ECO:0000256" key="6">
    <source>
        <dbReference type="SAM" id="MobiDB-lite"/>
    </source>
</evidence>
<dbReference type="EC" id="3.6.1.7" evidence="2 4"/>
<evidence type="ECO:0000313" key="8">
    <source>
        <dbReference type="EMBL" id="KGA92992.1"/>
    </source>
</evidence>
<dbReference type="EMBL" id="JPGK01000009">
    <property type="protein sequence ID" value="KGA92992.1"/>
    <property type="molecule type" value="Genomic_DNA"/>
</dbReference>
<dbReference type="PANTHER" id="PTHR47268:SF4">
    <property type="entry name" value="ACYLPHOSPHATASE"/>
    <property type="match status" value="1"/>
</dbReference>
<dbReference type="Pfam" id="PF00708">
    <property type="entry name" value="Acylphosphatase"/>
    <property type="match status" value="1"/>
</dbReference>
<reference evidence="8 9" key="1">
    <citation type="submission" date="2014-06" db="EMBL/GenBank/DDBJ databases">
        <title>Draft genome sequence of iron oxidizing acidophile Leptospirillum ferriphilum DSM14647.</title>
        <authorList>
            <person name="Cardenas J.P."/>
            <person name="Lazcano M."/>
            <person name="Ossandon F.J."/>
            <person name="Corbett M."/>
            <person name="Holmes D.S."/>
            <person name="Watkin E."/>
        </authorList>
    </citation>
    <scope>NUCLEOTIDE SEQUENCE [LARGE SCALE GENOMIC DNA]</scope>
    <source>
        <strain evidence="8 9">DSM 14647</strain>
    </source>
</reference>
<dbReference type="PATRIC" id="fig|178606.4.peg.2189"/>
<dbReference type="InterPro" id="IPR020456">
    <property type="entry name" value="Acylphosphatase"/>
</dbReference>
<evidence type="ECO:0000256" key="5">
    <source>
        <dbReference type="RuleBase" id="RU004168"/>
    </source>
</evidence>
<dbReference type="Gene3D" id="3.30.70.100">
    <property type="match status" value="1"/>
</dbReference>
<gene>
    <name evidence="8" type="ORF">LptCag_0852</name>
</gene>
<evidence type="ECO:0000256" key="2">
    <source>
        <dbReference type="ARBA" id="ARBA00012150"/>
    </source>
</evidence>
<organism evidence="8 9">
    <name type="scientific">Leptospirillum ferriphilum</name>
    <dbReference type="NCBI Taxonomy" id="178606"/>
    <lineage>
        <taxon>Bacteria</taxon>
        <taxon>Pseudomonadati</taxon>
        <taxon>Nitrospirota</taxon>
        <taxon>Nitrospiria</taxon>
        <taxon>Nitrospirales</taxon>
        <taxon>Nitrospiraceae</taxon>
        <taxon>Leptospirillum</taxon>
    </lineage>
</organism>
<protein>
    <recommendedName>
        <fullName evidence="2 4">acylphosphatase</fullName>
        <ecNumber evidence="2 4">3.6.1.7</ecNumber>
    </recommendedName>
</protein>
<evidence type="ECO:0000256" key="3">
    <source>
        <dbReference type="ARBA" id="ARBA00047645"/>
    </source>
</evidence>
<keyword evidence="4" id="KW-0378">Hydrolase</keyword>
<proteinExistence type="inferred from homology"/>
<dbReference type="InterPro" id="IPR036046">
    <property type="entry name" value="Acylphosphatase-like_dom_sf"/>
</dbReference>
<accession>A0A094WBF3</accession>
<dbReference type="GO" id="GO:0003998">
    <property type="term" value="F:acylphosphatase activity"/>
    <property type="evidence" value="ECO:0007669"/>
    <property type="project" value="UniProtKB-EC"/>
</dbReference>
<dbReference type="PROSITE" id="PS51160">
    <property type="entry name" value="ACYLPHOSPHATASE_3"/>
    <property type="match status" value="1"/>
</dbReference>
<dbReference type="OrthoDB" id="9808093at2"/>
<dbReference type="PROSITE" id="PS00150">
    <property type="entry name" value="ACYLPHOSPHATASE_1"/>
    <property type="match status" value="1"/>
</dbReference>
<name>A0A094WBF3_9BACT</name>
<dbReference type="SUPFAM" id="SSF54975">
    <property type="entry name" value="Acylphosphatase/BLUF domain-like"/>
    <property type="match status" value="1"/>
</dbReference>
<sequence>MNPDSTGPVTDSVIVTGRVQGVGFRAYVQHFAKRMHLSGFVENRPDGSVYLEVTGSESEVDSLVRLVKKGPPASEVSGVERKRLSSGVPHRGPFEIRRS</sequence>
<dbReference type="PANTHER" id="PTHR47268">
    <property type="entry name" value="ACYLPHOSPHATASE"/>
    <property type="match status" value="1"/>
</dbReference>
<comment type="caution">
    <text evidence="8">The sequence shown here is derived from an EMBL/GenBank/DDBJ whole genome shotgun (WGS) entry which is preliminary data.</text>
</comment>
<feature type="active site" evidence="4">
    <location>
        <position position="43"/>
    </location>
</feature>
<comment type="catalytic activity">
    <reaction evidence="3 4">
        <text>an acyl phosphate + H2O = a carboxylate + phosphate + H(+)</text>
        <dbReference type="Rhea" id="RHEA:14965"/>
        <dbReference type="ChEBI" id="CHEBI:15377"/>
        <dbReference type="ChEBI" id="CHEBI:15378"/>
        <dbReference type="ChEBI" id="CHEBI:29067"/>
        <dbReference type="ChEBI" id="CHEBI:43474"/>
        <dbReference type="ChEBI" id="CHEBI:59918"/>
        <dbReference type="EC" id="3.6.1.7"/>
    </reaction>
</comment>
<comment type="similarity">
    <text evidence="1 5">Belongs to the acylphosphatase family.</text>
</comment>
<dbReference type="InterPro" id="IPR001792">
    <property type="entry name" value="Acylphosphatase-like_dom"/>
</dbReference>
<feature type="domain" description="Acylphosphatase-like" evidence="7">
    <location>
        <begin position="10"/>
        <end position="98"/>
    </location>
</feature>
<feature type="active site" evidence="4">
    <location>
        <position position="25"/>
    </location>
</feature>